<sequence length="331" mass="38073">YLIESLSNVKNEDIRLLVLPLRSSGLLSLLIYLVWFPREQHQRQQLVESKLYKVISPSTYRYILNEPDKCRDMSPFLILMIPVAPTDRAARDAIRKTWGREGLIPGVIIGRIFYVGLPQGDQAPRIQVALEEESREHRDIVQKDFLDSYRNLTIKTMMILDWLATYCPGASYAMKIDTDMFLNVDYLVNKVLDTRSVPAKEDFITGAVIADGRPRRSKESKWYMPEDAYPEDTYPPYVSGTGYVFSVGLAKKLLSASKFVRPVPLEDIYLGLCLQVLGVLPRRSSWWHSLFNIQSMAYERCIFSQLVTVTGYTPSKLLHVWHDFSKAKFTC</sequence>
<dbReference type="eggNOG" id="KOG2287">
    <property type="taxonomic scope" value="Eukaryota"/>
</dbReference>
<dbReference type="Ensembl" id="ENSLOCT00000010348.1">
    <property type="protein sequence ID" value="ENSLOCP00000010335.1"/>
    <property type="gene ID" value="ENSLOCG00000008492.1"/>
</dbReference>
<dbReference type="EC" id="2.4.1.-" evidence="13"/>
<evidence type="ECO:0000256" key="5">
    <source>
        <dbReference type="ARBA" id="ARBA00022679"/>
    </source>
</evidence>
<keyword evidence="7" id="KW-0735">Signal-anchor</keyword>
<keyword evidence="11" id="KW-0472">Membrane</keyword>
<comment type="similarity">
    <text evidence="3 13">Belongs to the glycosyltransferase 31 family.</text>
</comment>
<evidence type="ECO:0000256" key="13">
    <source>
        <dbReference type="RuleBase" id="RU363063"/>
    </source>
</evidence>
<evidence type="ECO:0000256" key="2">
    <source>
        <dbReference type="ARBA" id="ARBA00004922"/>
    </source>
</evidence>
<dbReference type="Pfam" id="PF01762">
    <property type="entry name" value="Galactosyl_T"/>
    <property type="match status" value="1"/>
</dbReference>
<name>W5MPM6_LEPOC</name>
<evidence type="ECO:0000256" key="7">
    <source>
        <dbReference type="ARBA" id="ARBA00022968"/>
    </source>
</evidence>
<dbReference type="PANTHER" id="PTHR11214">
    <property type="entry name" value="BETA-1,3-N-ACETYLGLUCOSAMINYLTRANSFERASE"/>
    <property type="match status" value="1"/>
</dbReference>
<comment type="subcellular location">
    <subcellularLocation>
        <location evidence="1 13">Golgi apparatus membrane</location>
        <topology evidence="1 13">Single-pass type II membrane protein</topology>
    </subcellularLocation>
</comment>
<evidence type="ECO:0000256" key="4">
    <source>
        <dbReference type="ARBA" id="ARBA00022676"/>
    </source>
</evidence>
<dbReference type="HOGENOM" id="CLU_036849_2_1_1"/>
<keyword evidence="16" id="KW-1185">Reference proteome</keyword>
<dbReference type="InParanoid" id="W5MPM6"/>
<dbReference type="GO" id="GO:0006629">
    <property type="term" value="P:lipid metabolic process"/>
    <property type="evidence" value="ECO:0007669"/>
    <property type="project" value="UniProtKB-KW"/>
</dbReference>
<accession>W5MPM6</accession>
<evidence type="ECO:0000256" key="3">
    <source>
        <dbReference type="ARBA" id="ARBA00008661"/>
    </source>
</evidence>
<dbReference type="GO" id="GO:0008499">
    <property type="term" value="F:N-acetyl-beta-D-glucosaminide beta-(1,3)-galactosyltransferase activity"/>
    <property type="evidence" value="ECO:0000318"/>
    <property type="project" value="GO_Central"/>
</dbReference>
<reference evidence="16" key="1">
    <citation type="submission" date="2011-12" db="EMBL/GenBank/DDBJ databases">
        <title>The Draft Genome of Lepisosteus oculatus.</title>
        <authorList>
            <consortium name="The Broad Institute Genome Assembly &amp; Analysis Group"/>
            <consortium name="Computational R&amp;D Group"/>
            <consortium name="and Sequencing Platform"/>
            <person name="Di Palma F."/>
            <person name="Alfoldi J."/>
            <person name="Johnson J."/>
            <person name="Berlin A."/>
            <person name="Gnerre S."/>
            <person name="Jaffe D."/>
            <person name="MacCallum I."/>
            <person name="Young S."/>
            <person name="Walker B.J."/>
            <person name="Lander E.S."/>
            <person name="Lindblad-Toh K."/>
        </authorList>
    </citation>
    <scope>NUCLEOTIDE SEQUENCE [LARGE SCALE GENOMIC DNA]</scope>
</reference>
<proteinExistence type="inferred from homology"/>
<evidence type="ECO:0000256" key="8">
    <source>
        <dbReference type="ARBA" id="ARBA00022989"/>
    </source>
</evidence>
<reference evidence="15" key="2">
    <citation type="submission" date="2025-08" db="UniProtKB">
        <authorList>
            <consortium name="Ensembl"/>
        </authorList>
    </citation>
    <scope>IDENTIFICATION</scope>
</reference>
<dbReference type="PANTHER" id="PTHR11214:SF361">
    <property type="entry name" value="HEXOSYLTRANSFERASE"/>
    <property type="match status" value="1"/>
</dbReference>
<evidence type="ECO:0000256" key="11">
    <source>
        <dbReference type="ARBA" id="ARBA00023136"/>
    </source>
</evidence>
<keyword evidence="5" id="KW-0808">Transferase</keyword>
<dbReference type="FunFam" id="3.90.550.50:FF:000001">
    <property type="entry name" value="Hexosyltransferase"/>
    <property type="match status" value="1"/>
</dbReference>
<dbReference type="Gene3D" id="3.90.550.50">
    <property type="match status" value="1"/>
</dbReference>
<dbReference type="GO" id="GO:0000139">
    <property type="term" value="C:Golgi membrane"/>
    <property type="evidence" value="ECO:0000318"/>
    <property type="project" value="GO_Central"/>
</dbReference>
<feature type="domain" description="Beta-1,3-galactosyltransferase 2 N-terminal" evidence="14">
    <location>
        <begin position="49"/>
        <end position="78"/>
    </location>
</feature>
<dbReference type="InterPro" id="IPR002659">
    <property type="entry name" value="Glyco_trans_31"/>
</dbReference>
<keyword evidence="12" id="KW-0325">Glycoprotein</keyword>
<evidence type="ECO:0000256" key="10">
    <source>
        <dbReference type="ARBA" id="ARBA00023098"/>
    </source>
</evidence>
<dbReference type="InterPro" id="IPR045821">
    <property type="entry name" value="B3GT2_N"/>
</dbReference>
<keyword evidence="9 13" id="KW-0333">Golgi apparatus</keyword>
<keyword evidence="8" id="KW-1133">Transmembrane helix</keyword>
<organism evidence="15 16">
    <name type="scientific">Lepisosteus oculatus</name>
    <name type="common">Spotted gar</name>
    <dbReference type="NCBI Taxonomy" id="7918"/>
    <lineage>
        <taxon>Eukaryota</taxon>
        <taxon>Metazoa</taxon>
        <taxon>Chordata</taxon>
        <taxon>Craniata</taxon>
        <taxon>Vertebrata</taxon>
        <taxon>Euteleostomi</taxon>
        <taxon>Actinopterygii</taxon>
        <taxon>Neopterygii</taxon>
        <taxon>Holostei</taxon>
        <taxon>Semionotiformes</taxon>
        <taxon>Lepisosteidae</taxon>
        <taxon>Lepisosteus</taxon>
    </lineage>
</organism>
<evidence type="ECO:0000313" key="15">
    <source>
        <dbReference type="Ensembl" id="ENSLOCP00000010335.1"/>
    </source>
</evidence>
<evidence type="ECO:0000256" key="6">
    <source>
        <dbReference type="ARBA" id="ARBA00022692"/>
    </source>
</evidence>
<dbReference type="Proteomes" id="UP000018468">
    <property type="component" value="Linkage group LG6"/>
</dbReference>
<protein>
    <recommendedName>
        <fullName evidence="13">Hexosyltransferase</fullName>
        <ecNumber evidence="13">2.4.1.-</ecNumber>
    </recommendedName>
</protein>
<evidence type="ECO:0000256" key="12">
    <source>
        <dbReference type="ARBA" id="ARBA00023180"/>
    </source>
</evidence>
<evidence type="ECO:0000256" key="9">
    <source>
        <dbReference type="ARBA" id="ARBA00023034"/>
    </source>
</evidence>
<dbReference type="Pfam" id="PF19341">
    <property type="entry name" value="B3GALT2_N"/>
    <property type="match status" value="1"/>
</dbReference>
<dbReference type="AlphaFoldDB" id="W5MPM6"/>
<dbReference type="GeneTree" id="ENSGT00940000163421"/>
<evidence type="ECO:0000256" key="1">
    <source>
        <dbReference type="ARBA" id="ARBA00004323"/>
    </source>
</evidence>
<keyword evidence="4 13" id="KW-0328">Glycosyltransferase</keyword>
<dbReference type="EMBL" id="AHAT01007571">
    <property type="status" value="NOT_ANNOTATED_CDS"/>
    <property type="molecule type" value="Genomic_DNA"/>
</dbReference>
<dbReference type="STRING" id="7918.ENSLOCP00000010335"/>
<keyword evidence="10" id="KW-0443">Lipid metabolism</keyword>
<dbReference type="OMA" id="KYDRCTF"/>
<evidence type="ECO:0000313" key="16">
    <source>
        <dbReference type="Proteomes" id="UP000018468"/>
    </source>
</evidence>
<reference evidence="15" key="3">
    <citation type="submission" date="2025-09" db="UniProtKB">
        <authorList>
            <consortium name="Ensembl"/>
        </authorList>
    </citation>
    <scope>IDENTIFICATION</scope>
</reference>
<dbReference type="Bgee" id="ENSLOCG00000008492">
    <property type="expression patterns" value="Expressed in intestine and 13 other cell types or tissues"/>
</dbReference>
<keyword evidence="6" id="KW-0812">Transmembrane</keyword>
<dbReference type="GO" id="GO:0006493">
    <property type="term" value="P:protein O-linked glycosylation"/>
    <property type="evidence" value="ECO:0000318"/>
    <property type="project" value="GO_Central"/>
</dbReference>
<evidence type="ECO:0000259" key="14">
    <source>
        <dbReference type="Pfam" id="PF19341"/>
    </source>
</evidence>
<comment type="pathway">
    <text evidence="2">Protein modification; protein glycosylation.</text>
</comment>